<dbReference type="InterPro" id="IPR052721">
    <property type="entry name" value="ET_Amicyanin"/>
</dbReference>
<keyword evidence="2" id="KW-0813">Transport</keyword>
<evidence type="ECO:0000259" key="8">
    <source>
        <dbReference type="Pfam" id="PF00127"/>
    </source>
</evidence>
<feature type="binding site" evidence="7">
    <location>
        <position position="104"/>
    </location>
    <ligand>
        <name>Cu cation</name>
        <dbReference type="ChEBI" id="CHEBI:23378"/>
    </ligand>
</feature>
<accession>A0A2L1CCY2</accession>
<dbReference type="CDD" id="cd13921">
    <property type="entry name" value="Amicyanin"/>
    <property type="match status" value="1"/>
</dbReference>
<feature type="binding site" evidence="7">
    <location>
        <position position="107"/>
    </location>
    <ligand>
        <name>Cu cation</name>
        <dbReference type="ChEBI" id="CHEBI:23378"/>
    </ligand>
</feature>
<dbReference type="InterPro" id="IPR035668">
    <property type="entry name" value="Amicyanin"/>
</dbReference>
<dbReference type="SUPFAM" id="SSF49503">
    <property type="entry name" value="Cupredoxins"/>
    <property type="match status" value="1"/>
</dbReference>
<feature type="domain" description="Blue (type 1) copper" evidence="8">
    <location>
        <begin position="41"/>
        <end position="116"/>
    </location>
</feature>
<dbReference type="PRINTS" id="PR00155">
    <property type="entry name" value="AMICYANIN"/>
</dbReference>
<evidence type="ECO:0000313" key="14">
    <source>
        <dbReference type="Proteomes" id="UP000590564"/>
    </source>
</evidence>
<proteinExistence type="predicted"/>
<sequence length="118" mass="13224">MYTYPVLLSVIFMVIFAGCQSEKPLGDSTVTFQNETTAVVLIEDFSYKPAVVTVKVGTKVTWVQKDSVRHTVTSNDGIFDSGLLSEGISWEYTFNEVGTYNYYCIPHPYMEGTVEVVE</sequence>
<dbReference type="KEGG" id="mmad:MMJJ_18580"/>
<dbReference type="EMBL" id="JACHED010000001">
    <property type="protein sequence ID" value="MBB6496256.1"/>
    <property type="molecule type" value="Genomic_DNA"/>
</dbReference>
<dbReference type="RefSeq" id="WP_104838564.1">
    <property type="nucleotide sequence ID" value="NZ_CP026606.1"/>
</dbReference>
<reference evidence="9" key="2">
    <citation type="submission" date="2018-02" db="EMBL/GenBank/DDBJ databases">
        <title>Complete genome sequence of the Methanococcus maripaludis type strain JJ (DSM 2067), a model for selenoprotein synthesis in Archaea.</title>
        <authorList>
            <person name="Poehlein A."/>
            <person name="Heym D."/>
            <person name="Quitzke V."/>
            <person name="Fersch J."/>
            <person name="Daniel R."/>
            <person name="Rother M."/>
        </authorList>
    </citation>
    <scope>NUCLEOTIDE SEQUENCE [LARGE SCALE GENOMIC DNA]</scope>
    <source>
        <strain evidence="9">DSM 2067</strain>
    </source>
</reference>
<evidence type="ECO:0000256" key="3">
    <source>
        <dbReference type="ARBA" id="ARBA00022723"/>
    </source>
</evidence>
<keyword evidence="4" id="KW-0574">Periplasm</keyword>
<feature type="binding site" evidence="7">
    <location>
        <position position="70"/>
    </location>
    <ligand>
        <name>Cu cation</name>
        <dbReference type="ChEBI" id="CHEBI:23378"/>
    </ligand>
</feature>
<evidence type="ECO:0000256" key="2">
    <source>
        <dbReference type="ARBA" id="ARBA00022448"/>
    </source>
</evidence>
<evidence type="ECO:0000256" key="4">
    <source>
        <dbReference type="ARBA" id="ARBA00022764"/>
    </source>
</evidence>
<dbReference type="GeneID" id="36102939"/>
<evidence type="ECO:0000256" key="1">
    <source>
        <dbReference type="ARBA" id="ARBA00004418"/>
    </source>
</evidence>
<dbReference type="Proteomes" id="UP000567099">
    <property type="component" value="Unassembled WGS sequence"/>
</dbReference>
<dbReference type="InterPro" id="IPR000923">
    <property type="entry name" value="BlueCu_1"/>
</dbReference>
<evidence type="ECO:0000313" key="10">
    <source>
        <dbReference type="EMBL" id="MBA2863738.1"/>
    </source>
</evidence>
<dbReference type="EMBL" id="JACDUO010000001">
    <property type="protein sequence ID" value="MBA2863738.1"/>
    <property type="molecule type" value="Genomic_DNA"/>
</dbReference>
<dbReference type="Gene3D" id="2.60.40.420">
    <property type="entry name" value="Cupredoxins - blue copper proteins"/>
    <property type="match status" value="1"/>
</dbReference>
<organism evidence="9 12">
    <name type="scientific">Methanococcus maripaludis</name>
    <name type="common">Methanococcus deltae</name>
    <dbReference type="NCBI Taxonomy" id="39152"/>
    <lineage>
        <taxon>Archaea</taxon>
        <taxon>Methanobacteriati</taxon>
        <taxon>Methanobacteriota</taxon>
        <taxon>Methanomada group</taxon>
        <taxon>Methanococci</taxon>
        <taxon>Methanococcales</taxon>
        <taxon>Methanococcaceae</taxon>
        <taxon>Methanococcus</taxon>
    </lineage>
</organism>
<reference evidence="10 13" key="3">
    <citation type="submission" date="2020-07" db="EMBL/GenBank/DDBJ databases">
        <title>Genomic Encyclopedia of Type Strains, Phase IV (KMG-V): Genome sequencing to study the core and pangenomes of soil and plant-associated prokaryotes.</title>
        <authorList>
            <person name="Whitman W."/>
        </authorList>
    </citation>
    <scope>NUCLEOTIDE SEQUENCE [LARGE SCALE GENOMIC DNA]</scope>
    <source>
        <strain evidence="10 13">C13</strain>
        <strain evidence="11 14">D1</strain>
    </source>
</reference>
<dbReference type="GO" id="GO:0005507">
    <property type="term" value="F:copper ion binding"/>
    <property type="evidence" value="ECO:0007669"/>
    <property type="project" value="InterPro"/>
</dbReference>
<dbReference type="PANTHER" id="PTHR36507">
    <property type="entry name" value="BLL1555 PROTEIN"/>
    <property type="match status" value="1"/>
</dbReference>
<dbReference type="GO" id="GO:0042597">
    <property type="term" value="C:periplasmic space"/>
    <property type="evidence" value="ECO:0007669"/>
    <property type="project" value="UniProtKB-SubCell"/>
</dbReference>
<gene>
    <name evidence="9" type="primary">mauC</name>
    <name evidence="10" type="ORF">HNP94_000738</name>
    <name evidence="11" type="ORF">HNP96_000277</name>
    <name evidence="9" type="ORF">MMJJ_18580</name>
</gene>
<keyword evidence="5" id="KW-0249">Electron transport</keyword>
<evidence type="ECO:0000313" key="11">
    <source>
        <dbReference type="EMBL" id="MBB6496256.1"/>
    </source>
</evidence>
<dbReference type="Proteomes" id="UP000590564">
    <property type="component" value="Unassembled WGS sequence"/>
</dbReference>
<dbReference type="InterPro" id="IPR008972">
    <property type="entry name" value="Cupredoxin"/>
</dbReference>
<keyword evidence="3 7" id="KW-0479">Metal-binding</keyword>
<comment type="subcellular location">
    <subcellularLocation>
        <location evidence="1">Periplasm</location>
    </subcellularLocation>
</comment>
<feature type="binding site" evidence="7">
    <location>
        <position position="110"/>
    </location>
    <ligand>
        <name>Cu cation</name>
        <dbReference type="ChEBI" id="CHEBI:23378"/>
    </ligand>
</feature>
<evidence type="ECO:0000256" key="6">
    <source>
        <dbReference type="ARBA" id="ARBA00023008"/>
    </source>
</evidence>
<comment type="cofactor">
    <cofactor evidence="7">
        <name>Cu cation</name>
        <dbReference type="ChEBI" id="CHEBI:23378"/>
    </cofactor>
    <text evidence="7">Binds 1 copper ion per subunit.</text>
</comment>
<evidence type="ECO:0000256" key="5">
    <source>
        <dbReference type="ARBA" id="ARBA00022982"/>
    </source>
</evidence>
<dbReference type="Proteomes" id="UP000239462">
    <property type="component" value="Chromosome"/>
</dbReference>
<keyword evidence="6 7" id="KW-0186">Copper</keyword>
<evidence type="ECO:0000313" key="12">
    <source>
        <dbReference type="Proteomes" id="UP000239462"/>
    </source>
</evidence>
<name>A0A2L1CCY2_METMI</name>
<dbReference type="InterPro" id="IPR002386">
    <property type="entry name" value="Amicyanin/Pseudoazurin"/>
</dbReference>
<dbReference type="Pfam" id="PF00127">
    <property type="entry name" value="Copper-bind"/>
    <property type="match status" value="1"/>
</dbReference>
<dbReference type="AlphaFoldDB" id="A0A2L1CCY2"/>
<protein>
    <submittedName>
        <fullName evidence="9">Amicyanin</fullName>
    </submittedName>
    <submittedName>
        <fullName evidence="10">Plastocyanin</fullName>
    </submittedName>
</protein>
<dbReference type="GO" id="GO:0009055">
    <property type="term" value="F:electron transfer activity"/>
    <property type="evidence" value="ECO:0007669"/>
    <property type="project" value="InterPro"/>
</dbReference>
<evidence type="ECO:0000256" key="7">
    <source>
        <dbReference type="PIRSR" id="PIRSR602386-1"/>
    </source>
</evidence>
<reference evidence="12" key="1">
    <citation type="journal article" date="2018" name="Genome Announc.">
        <title>Complete Genome Sequence of the Methanococcus maripaludis Type Strain JJ (DSM 2067), a Model for Selenoprotein Synthesis in Archaea.</title>
        <authorList>
            <person name="Poehlein A."/>
            <person name="Heym D."/>
            <person name="Quitzke V."/>
            <person name="Fersch J."/>
            <person name="Daniel R."/>
            <person name="Rother M."/>
        </authorList>
    </citation>
    <scope>NUCLEOTIDE SEQUENCE [LARGE SCALE GENOMIC DNA]</scope>
    <source>
        <strain evidence="12">DSM 2067</strain>
    </source>
</reference>
<dbReference type="PANTHER" id="PTHR36507:SF1">
    <property type="entry name" value="BLL1555 PROTEIN"/>
    <property type="match status" value="1"/>
</dbReference>
<evidence type="ECO:0000313" key="13">
    <source>
        <dbReference type="Proteomes" id="UP000567099"/>
    </source>
</evidence>
<evidence type="ECO:0000313" key="9">
    <source>
        <dbReference type="EMBL" id="AVB77228.1"/>
    </source>
</evidence>
<dbReference type="EMBL" id="CP026606">
    <property type="protein sequence ID" value="AVB77228.1"/>
    <property type="molecule type" value="Genomic_DNA"/>
</dbReference>